<evidence type="ECO:0000313" key="2">
    <source>
        <dbReference type="EMBL" id="KPV73969.1"/>
    </source>
</evidence>
<dbReference type="Proteomes" id="UP000053890">
    <property type="component" value="Unassembled WGS sequence"/>
</dbReference>
<evidence type="ECO:0000256" key="1">
    <source>
        <dbReference type="SAM" id="MobiDB-lite"/>
    </source>
</evidence>
<evidence type="ECO:0000313" key="3">
    <source>
        <dbReference type="Proteomes" id="UP000053890"/>
    </source>
</evidence>
<protein>
    <submittedName>
        <fullName evidence="2">Uncharacterized protein</fullName>
    </submittedName>
</protein>
<feature type="region of interest" description="Disordered" evidence="1">
    <location>
        <begin position="1"/>
        <end position="26"/>
    </location>
</feature>
<sequence length="84" mass="8877">MPVAARASSSSLSAPTMAPRARPLTPRTTCTCTAHVSAHKHAFGVDGTREWLGRRAACRTRGFDAHCVVFGEREREGVGLGVAA</sequence>
<name>A0A0P9IW22_RHOGW</name>
<gene>
    <name evidence="2" type="ORF">RHOBADRAFT_45262</name>
</gene>
<dbReference type="RefSeq" id="XP_018270018.1">
    <property type="nucleotide sequence ID" value="XM_018414571.1"/>
</dbReference>
<organism evidence="2 3">
    <name type="scientific">Rhodotorula graminis (strain WP1)</name>
    <dbReference type="NCBI Taxonomy" id="578459"/>
    <lineage>
        <taxon>Eukaryota</taxon>
        <taxon>Fungi</taxon>
        <taxon>Dikarya</taxon>
        <taxon>Basidiomycota</taxon>
        <taxon>Pucciniomycotina</taxon>
        <taxon>Microbotryomycetes</taxon>
        <taxon>Sporidiobolales</taxon>
        <taxon>Sporidiobolaceae</taxon>
        <taxon>Rhodotorula</taxon>
    </lineage>
</organism>
<proteinExistence type="predicted"/>
<keyword evidence="3" id="KW-1185">Reference proteome</keyword>
<dbReference type="AlphaFoldDB" id="A0A0P9IW22"/>
<accession>A0A0P9IW22</accession>
<dbReference type="EMBL" id="KQ474081">
    <property type="protein sequence ID" value="KPV73969.1"/>
    <property type="molecule type" value="Genomic_DNA"/>
</dbReference>
<reference evidence="2 3" key="1">
    <citation type="journal article" date="2015" name="Front. Microbiol.">
        <title>Genome sequence of the plant growth promoting endophytic yeast Rhodotorula graminis WP1.</title>
        <authorList>
            <person name="Firrincieli A."/>
            <person name="Otillar R."/>
            <person name="Salamov A."/>
            <person name="Schmutz J."/>
            <person name="Khan Z."/>
            <person name="Redman R.S."/>
            <person name="Fleck N.D."/>
            <person name="Lindquist E."/>
            <person name="Grigoriev I.V."/>
            <person name="Doty S.L."/>
        </authorList>
    </citation>
    <scope>NUCLEOTIDE SEQUENCE [LARGE SCALE GENOMIC DNA]</scope>
    <source>
        <strain evidence="2 3">WP1</strain>
    </source>
</reference>
<dbReference type="GeneID" id="28975019"/>